<dbReference type="Proteomes" id="UP000051269">
    <property type="component" value="Unassembled WGS sequence"/>
</dbReference>
<comment type="similarity">
    <text evidence="2 9">Belongs to the GSP F family.</text>
</comment>
<dbReference type="Gene3D" id="1.20.81.30">
    <property type="entry name" value="Type II secretion system (T2SS), domain F"/>
    <property type="match status" value="2"/>
</dbReference>
<evidence type="ECO:0000256" key="5">
    <source>
        <dbReference type="ARBA" id="ARBA00022519"/>
    </source>
</evidence>
<dbReference type="InterPro" id="IPR018076">
    <property type="entry name" value="T2SS_GspF_dom"/>
</dbReference>
<keyword evidence="4" id="KW-1003">Cell membrane</keyword>
<feature type="transmembrane region" description="Helical" evidence="10">
    <location>
        <begin position="180"/>
        <end position="203"/>
    </location>
</feature>
<dbReference type="AlphaFoldDB" id="A0A0R2RHQ7"/>
<evidence type="ECO:0000313" key="12">
    <source>
        <dbReference type="EMBL" id="KRO61942.1"/>
    </source>
</evidence>
<evidence type="ECO:0000256" key="7">
    <source>
        <dbReference type="ARBA" id="ARBA00022989"/>
    </source>
</evidence>
<evidence type="ECO:0000256" key="6">
    <source>
        <dbReference type="ARBA" id="ARBA00022692"/>
    </source>
</evidence>
<organism evidence="12 13">
    <name type="scientific">Verrucomicrobia subdivision 6 bacterium BACL9 MAG-120507-bin52</name>
    <dbReference type="NCBI Taxonomy" id="1655590"/>
    <lineage>
        <taxon>Bacteria</taxon>
        <taxon>Pseudomonadati</taxon>
        <taxon>Verrucomicrobiota</taxon>
        <taxon>Verrucomicrobiia</taxon>
        <taxon>Verrucomicrobiales</taxon>
        <taxon>Verrucomicrobia subdivision 6</taxon>
    </lineage>
</organism>
<comment type="subcellular location">
    <subcellularLocation>
        <location evidence="1">Cell inner membrane</location>
        <topology evidence="1">Multi-pass membrane protein</topology>
    </subcellularLocation>
    <subcellularLocation>
        <location evidence="9">Cell membrane</location>
        <topology evidence="9">Multi-pass membrane protein</topology>
    </subcellularLocation>
</comment>
<dbReference type="EMBL" id="LIBO01000169">
    <property type="protein sequence ID" value="KRO61942.1"/>
    <property type="molecule type" value="Genomic_DNA"/>
</dbReference>
<dbReference type="InterPro" id="IPR001992">
    <property type="entry name" value="T2SS_GspF/T4SS_PilC_CS"/>
</dbReference>
<dbReference type="GO" id="GO:0015628">
    <property type="term" value="P:protein secretion by the type II secretion system"/>
    <property type="evidence" value="ECO:0007669"/>
    <property type="project" value="TreeGrafter"/>
</dbReference>
<evidence type="ECO:0000256" key="8">
    <source>
        <dbReference type="ARBA" id="ARBA00023136"/>
    </source>
</evidence>
<feature type="domain" description="Type II secretion system protein GspF" evidence="11">
    <location>
        <begin position="286"/>
        <end position="354"/>
    </location>
</feature>
<keyword evidence="8 10" id="KW-0472">Membrane</keyword>
<evidence type="ECO:0000256" key="1">
    <source>
        <dbReference type="ARBA" id="ARBA00004429"/>
    </source>
</evidence>
<dbReference type="FunFam" id="1.20.81.30:FF:000001">
    <property type="entry name" value="Type II secretion system protein F"/>
    <property type="match status" value="1"/>
</dbReference>
<dbReference type="GO" id="GO:0005886">
    <property type="term" value="C:plasma membrane"/>
    <property type="evidence" value="ECO:0007669"/>
    <property type="project" value="UniProtKB-SubCell"/>
</dbReference>
<accession>A0A0R2RHQ7</accession>
<keyword evidence="6 9" id="KW-0812">Transmembrane</keyword>
<proteinExistence type="inferred from homology"/>
<dbReference type="PANTHER" id="PTHR30012">
    <property type="entry name" value="GENERAL SECRETION PATHWAY PROTEIN"/>
    <property type="match status" value="1"/>
</dbReference>
<keyword evidence="5" id="KW-0997">Cell inner membrane</keyword>
<comment type="caution">
    <text evidence="12">The sequence shown here is derived from an EMBL/GenBank/DDBJ whole genome shotgun (WGS) entry which is preliminary data.</text>
</comment>
<dbReference type="InterPro" id="IPR042094">
    <property type="entry name" value="T2SS_GspF_sf"/>
</dbReference>
<reference evidence="12 13" key="1">
    <citation type="submission" date="2015-10" db="EMBL/GenBank/DDBJ databases">
        <title>Metagenome-Assembled Genomes uncover a global brackish microbiome.</title>
        <authorList>
            <person name="Hugerth L.W."/>
            <person name="Larsson J."/>
            <person name="Alneberg J."/>
            <person name="Lindh M.V."/>
            <person name="Legrand C."/>
            <person name="Pinhassi J."/>
            <person name="Andersson A.F."/>
        </authorList>
    </citation>
    <scope>NUCLEOTIDE SEQUENCE [LARGE SCALE GENOMIC DNA]</scope>
    <source>
        <strain evidence="12">BACL18 MAG-120507-bin52</strain>
    </source>
</reference>
<evidence type="ECO:0000256" key="4">
    <source>
        <dbReference type="ARBA" id="ARBA00022475"/>
    </source>
</evidence>
<gene>
    <name evidence="12" type="ORF">ABR82_03685</name>
</gene>
<keyword evidence="3 9" id="KW-0813">Transport</keyword>
<dbReference type="PROSITE" id="PS00874">
    <property type="entry name" value="T2SP_F"/>
    <property type="match status" value="1"/>
</dbReference>
<dbReference type="Pfam" id="PF00482">
    <property type="entry name" value="T2SSF"/>
    <property type="match status" value="2"/>
</dbReference>
<evidence type="ECO:0000256" key="9">
    <source>
        <dbReference type="RuleBase" id="RU003923"/>
    </source>
</evidence>
<evidence type="ECO:0000256" key="3">
    <source>
        <dbReference type="ARBA" id="ARBA00022448"/>
    </source>
</evidence>
<keyword evidence="7 10" id="KW-1133">Transmembrane helix</keyword>
<protein>
    <submittedName>
        <fullName evidence="12">Pilus assembly protein PilC</fullName>
    </submittedName>
</protein>
<evidence type="ECO:0000259" key="11">
    <source>
        <dbReference type="Pfam" id="PF00482"/>
    </source>
</evidence>
<dbReference type="PRINTS" id="PR00812">
    <property type="entry name" value="BCTERIALGSPF"/>
</dbReference>
<evidence type="ECO:0000256" key="10">
    <source>
        <dbReference type="SAM" id="Phobius"/>
    </source>
</evidence>
<feature type="domain" description="Type II secretion system protein GspF" evidence="11">
    <location>
        <begin position="81"/>
        <end position="204"/>
    </location>
</feature>
<evidence type="ECO:0000313" key="13">
    <source>
        <dbReference type="Proteomes" id="UP000051269"/>
    </source>
</evidence>
<name>A0A0R2RHQ7_9BACT</name>
<sequence>MPLFAYTAVDAQGKTHQGTLEANNASDAAAAVKKKGQFPTNIAETTADAAGKVKKKGFSLNFSLGGGGGTGKVPAKILTIFTRQLSTLISAGLPLLRSLRTLGKQEKNPNLKKIMSGLAESVEGGTTFSEALSQHPKAFNKLYVNMVKAGELGGVLEIVLTRLAEFAEKSQRIKGKVTSAMVYPLVVLTIAVGIVTFLMLFIVPKFEAIFKDMLGGRPLPFITQAVMDLSRFIQGNFILITVAITVFVFVLRFSMKLPGVASMLDTYILKIPLFGDMLTKTSVARFSRTLGTLVSSGVPILQALQITRDTAGNLRVSGAVESIHDNVKEGESMVSPMEASGIFPPMVVSMVQVG</sequence>
<feature type="transmembrane region" description="Helical" evidence="10">
    <location>
        <begin position="232"/>
        <end position="253"/>
    </location>
</feature>
<dbReference type="InterPro" id="IPR003004">
    <property type="entry name" value="GspF/PilC"/>
</dbReference>
<dbReference type="PANTHER" id="PTHR30012:SF7">
    <property type="entry name" value="PROTEIN TRANSPORT PROTEIN HOFC HOMOLOG"/>
    <property type="match status" value="1"/>
</dbReference>
<evidence type="ECO:0000256" key="2">
    <source>
        <dbReference type="ARBA" id="ARBA00005745"/>
    </source>
</evidence>
<feature type="non-terminal residue" evidence="12">
    <location>
        <position position="354"/>
    </location>
</feature>